<sequence>MRALALVALLALAGCGQAEAPDASPRPEGRAGVFGFLPLGGERERTLPPGLFGRPGLIGQRIDPIPGRGRCGIAIAYRVTGAGGAVLSPPARIAEPTARAFDRWMRDVAQPAFDGQIAQVRVAASYACRGRNNRAGARLSEHSFGNAIDISAFVLRDGRTVTLLDGWNGADGAALREMWQGACGIFGTVLGPESDRHHRDHFHFDVAGYRSGAYCR</sequence>
<keyword evidence="4" id="KW-1185">Reference proteome</keyword>
<evidence type="ECO:0000313" key="4">
    <source>
        <dbReference type="Proteomes" id="UP000238801"/>
    </source>
</evidence>
<evidence type="ECO:0000313" key="3">
    <source>
        <dbReference type="EMBL" id="PRY92622.1"/>
    </source>
</evidence>
<dbReference type="RefSeq" id="WP_106160305.1">
    <property type="nucleotide sequence ID" value="NZ_PVTT01000002.1"/>
</dbReference>
<organism evidence="3 4">
    <name type="scientific">Hasllibacter halocynthiae</name>
    <dbReference type="NCBI Taxonomy" id="595589"/>
    <lineage>
        <taxon>Bacteria</taxon>
        <taxon>Pseudomonadati</taxon>
        <taxon>Pseudomonadota</taxon>
        <taxon>Alphaproteobacteria</taxon>
        <taxon>Rhodobacterales</taxon>
        <taxon>Roseobacteraceae</taxon>
        <taxon>Hasllibacter</taxon>
    </lineage>
</organism>
<dbReference type="PROSITE" id="PS51257">
    <property type="entry name" value="PROKAR_LIPOPROTEIN"/>
    <property type="match status" value="1"/>
</dbReference>
<accession>A0A2T0X0Z3</accession>
<reference evidence="3 4" key="1">
    <citation type="submission" date="2018-03" db="EMBL/GenBank/DDBJ databases">
        <title>Genomic Encyclopedia of Archaeal and Bacterial Type Strains, Phase II (KMG-II): from individual species to whole genera.</title>
        <authorList>
            <person name="Goeker M."/>
        </authorList>
    </citation>
    <scope>NUCLEOTIDE SEQUENCE [LARGE SCALE GENOMIC DNA]</scope>
    <source>
        <strain evidence="3 4">DSM 29318</strain>
    </source>
</reference>
<dbReference type="InterPro" id="IPR009045">
    <property type="entry name" value="Zn_M74/Hedgehog-like"/>
</dbReference>
<gene>
    <name evidence="3" type="ORF">BCF33_1472</name>
</gene>
<feature type="chain" id="PRO_5015737182" evidence="1">
    <location>
        <begin position="21"/>
        <end position="216"/>
    </location>
</feature>
<name>A0A2T0X0Z3_9RHOB</name>
<feature type="signal peptide" evidence="1">
    <location>
        <begin position="1"/>
        <end position="20"/>
    </location>
</feature>
<dbReference type="InterPro" id="IPR009683">
    <property type="entry name" value="Extensin-like_C"/>
</dbReference>
<evidence type="ECO:0000259" key="2">
    <source>
        <dbReference type="Pfam" id="PF06904"/>
    </source>
</evidence>
<dbReference type="OrthoDB" id="9809788at2"/>
<comment type="caution">
    <text evidence="3">The sequence shown here is derived from an EMBL/GenBank/DDBJ whole genome shotgun (WGS) entry which is preliminary data.</text>
</comment>
<dbReference type="Proteomes" id="UP000238801">
    <property type="component" value="Unassembled WGS sequence"/>
</dbReference>
<dbReference type="EMBL" id="PVTT01000002">
    <property type="protein sequence ID" value="PRY92622.1"/>
    <property type="molecule type" value="Genomic_DNA"/>
</dbReference>
<dbReference type="Pfam" id="PF06904">
    <property type="entry name" value="Extensin-like_C"/>
    <property type="match status" value="1"/>
</dbReference>
<protein>
    <submittedName>
        <fullName evidence="3">Extensin-like protein</fullName>
    </submittedName>
</protein>
<dbReference type="AlphaFoldDB" id="A0A2T0X0Z3"/>
<feature type="domain" description="Extensin-like C-terminal" evidence="2">
    <location>
        <begin position="63"/>
        <end position="216"/>
    </location>
</feature>
<proteinExistence type="predicted"/>
<dbReference type="SUPFAM" id="SSF55166">
    <property type="entry name" value="Hedgehog/DD-peptidase"/>
    <property type="match status" value="1"/>
</dbReference>
<keyword evidence="1" id="KW-0732">Signal</keyword>
<evidence type="ECO:0000256" key="1">
    <source>
        <dbReference type="SAM" id="SignalP"/>
    </source>
</evidence>